<dbReference type="EMBL" id="LAJE02000013">
    <property type="protein sequence ID" value="OEO33216.1"/>
    <property type="molecule type" value="Genomic_DNA"/>
</dbReference>
<name>A0A1E5XXC6_9HYPH</name>
<dbReference type="Proteomes" id="UP000095463">
    <property type="component" value="Unassembled WGS sequence"/>
</dbReference>
<dbReference type="OrthoDB" id="7949809at2"/>
<organism evidence="1 2">
    <name type="scientific">Devosia insulae DS-56</name>
    <dbReference type="NCBI Taxonomy" id="1116389"/>
    <lineage>
        <taxon>Bacteria</taxon>
        <taxon>Pseudomonadati</taxon>
        <taxon>Pseudomonadota</taxon>
        <taxon>Alphaproteobacteria</taxon>
        <taxon>Hyphomicrobiales</taxon>
        <taxon>Devosiaceae</taxon>
        <taxon>Devosia</taxon>
    </lineage>
</organism>
<gene>
    <name evidence="1" type="ORF">VW23_000605</name>
</gene>
<evidence type="ECO:0008006" key="3">
    <source>
        <dbReference type="Google" id="ProtNLM"/>
    </source>
</evidence>
<keyword evidence="2" id="KW-1185">Reference proteome</keyword>
<dbReference type="AlphaFoldDB" id="A0A1E5XXC6"/>
<reference evidence="1 2" key="1">
    <citation type="journal article" date="2015" name="Genome Announc.">
        <title>Genome Assemblies of Three Soil-Associated Devosia species: D. insulae, D. limi, and D. soli.</title>
        <authorList>
            <person name="Hassan Y.I."/>
            <person name="Lepp D."/>
            <person name="Zhou T."/>
        </authorList>
    </citation>
    <scope>NUCLEOTIDE SEQUENCE [LARGE SCALE GENOMIC DNA]</scope>
    <source>
        <strain evidence="1 2">DS-56</strain>
    </source>
</reference>
<sequence length="83" mass="9399">MAKALYLVIQSRDNWWVDFEGKAHGPFPSRSNAALEAQSLARFQAHSGREAEVLVPDEQGRYWVVWSSLSDNGRTFSPYRVAS</sequence>
<protein>
    <recommendedName>
        <fullName evidence="3">DUF2188 domain-containing protein</fullName>
    </recommendedName>
</protein>
<dbReference type="RefSeq" id="WP_055878813.1">
    <property type="nucleotide sequence ID" value="NZ_LAJE02000013.1"/>
</dbReference>
<proteinExistence type="predicted"/>
<accession>A0A1E5XXC6</accession>
<comment type="caution">
    <text evidence="1">The sequence shown here is derived from an EMBL/GenBank/DDBJ whole genome shotgun (WGS) entry which is preliminary data.</text>
</comment>
<evidence type="ECO:0000313" key="1">
    <source>
        <dbReference type="EMBL" id="OEO33216.1"/>
    </source>
</evidence>
<evidence type="ECO:0000313" key="2">
    <source>
        <dbReference type="Proteomes" id="UP000095463"/>
    </source>
</evidence>